<protein>
    <recommendedName>
        <fullName evidence="1">Immunity protein 71 domain-containing protein</fullName>
    </recommendedName>
</protein>
<dbReference type="RefSeq" id="WP_211905777.1">
    <property type="nucleotide sequence ID" value="NZ_CP046730.1"/>
</dbReference>
<reference evidence="2 3" key="1">
    <citation type="journal article" date="2021" name="Phytopathology">
        <title>Complete genome sequence of Ralstonia syzygii subsp. indonesiensis strain LLRS-1, isolated from wilted tobacco in China.</title>
        <authorList>
            <person name="Lu C.H."/>
            <person name="Li J.Y."/>
            <person name="Mi M.G."/>
            <person name="Lin Z.L."/>
            <person name="Jiang N."/>
            <person name="Gai X."/>
            <person name="Ma J.H."/>
            <person name="Lei L.P."/>
            <person name="Xia Z.Y."/>
        </authorList>
    </citation>
    <scope>NUCLEOTIDE SEQUENCE [LARGE SCALE GENOMIC DNA]</scope>
    <source>
        <strain evidence="2 3">LLRS-1</strain>
    </source>
</reference>
<dbReference type="Pfam" id="PF15602">
    <property type="entry name" value="Imm71"/>
    <property type="match status" value="1"/>
</dbReference>
<dbReference type="Proteomes" id="UP000677898">
    <property type="component" value="Plasmid pLLRS-1"/>
</dbReference>
<geneLocation type="plasmid" evidence="2 3">
    <name>pLLRS-1</name>
</geneLocation>
<gene>
    <name evidence="2" type="ORF">GO998_18965</name>
</gene>
<keyword evidence="2" id="KW-0614">Plasmid</keyword>
<feature type="domain" description="Immunity protein 71" evidence="1">
    <location>
        <begin position="17"/>
        <end position="171"/>
    </location>
</feature>
<evidence type="ECO:0000259" key="1">
    <source>
        <dbReference type="Pfam" id="PF15602"/>
    </source>
</evidence>
<name>A0ABX7ZK55_9RALS</name>
<keyword evidence="3" id="KW-1185">Reference proteome</keyword>
<organism evidence="2 3">
    <name type="scientific">Ralstonia syzygii</name>
    <dbReference type="NCBI Taxonomy" id="28097"/>
    <lineage>
        <taxon>Bacteria</taxon>
        <taxon>Pseudomonadati</taxon>
        <taxon>Pseudomonadota</taxon>
        <taxon>Betaproteobacteria</taxon>
        <taxon>Burkholderiales</taxon>
        <taxon>Burkholderiaceae</taxon>
        <taxon>Ralstonia</taxon>
        <taxon>Ralstonia solanacearum species complex</taxon>
    </lineage>
</organism>
<sequence length="362" mass="40890">MSTHHKTPSGNVTPPIDHERRQIFYWLKQISSYTAWSRILGFYRAWSDAAEHCARLMSEQGVTAPPKGPATDYRSMLNGLSHCEEAVLRLKTGDKRIFKYDANGELAMANRPLSHWDSLMARVEWGEYRAWSDENTPGWSAYHQALQALLQAWGECAPDIIESSYLDTDSPTFCNEYLRETLSQMSFPDPLPEVPDVEDITLVRSGKRVPCSGIWEPVYAPKPNVFSLFRSNEPSEGPLPIIGTMSYLHGGSDAPNMAAYAEERGLPATWRLLWRDTRYEDGTIPEEERNYVFLKPEPEKEGAQPIASTTHEPFIWATSGQPAPQTGRWLAEHDLQVSVALQAGEVLPLHQGHLVRWILAKV</sequence>
<evidence type="ECO:0000313" key="2">
    <source>
        <dbReference type="EMBL" id="QUP55828.1"/>
    </source>
</evidence>
<dbReference type="EMBL" id="CP046730">
    <property type="protein sequence ID" value="QUP55828.1"/>
    <property type="molecule type" value="Genomic_DNA"/>
</dbReference>
<accession>A0ABX7ZK55</accession>
<evidence type="ECO:0000313" key="3">
    <source>
        <dbReference type="Proteomes" id="UP000677898"/>
    </source>
</evidence>
<proteinExistence type="predicted"/>
<dbReference type="InterPro" id="IPR028950">
    <property type="entry name" value="Imm71"/>
</dbReference>